<dbReference type="AlphaFoldDB" id="A0A5S4EWJ4"/>
<feature type="chain" id="PRO_5024438236" description="LPXTG cell wall anchor domain-containing protein" evidence="2">
    <location>
        <begin position="28"/>
        <end position="240"/>
    </location>
</feature>
<name>A0A5S4EWJ4_9ACTN</name>
<evidence type="ECO:0000256" key="1">
    <source>
        <dbReference type="SAM" id="Phobius"/>
    </source>
</evidence>
<keyword evidence="2" id="KW-0732">Signal</keyword>
<keyword evidence="4" id="KW-1185">Reference proteome</keyword>
<sequence length="240" mass="23312">MLRAYRVAAGAALGAAAFLSLPSSALAAPSALSALAAPSIDPHGPLPGAADPHATRLWSVWQSDGTAWLATAAGDTPADGSVIGWRFSAAPDGAASESPGGDLPAFETVCGKDPAASGHKRVAVVVDFGDGDTDAYPGDQPPAQGTLKCVAGAKDATAAQLLATAAKVRVNGQGDVVAVNDYPAKEKDGTQLASAAPAPDGGGGLPVGLIAGGAGVLALIAGGAVVATRRRAKPSVPAGR</sequence>
<evidence type="ECO:0000313" key="4">
    <source>
        <dbReference type="Proteomes" id="UP000309128"/>
    </source>
</evidence>
<dbReference type="OrthoDB" id="3530682at2"/>
<evidence type="ECO:0000256" key="2">
    <source>
        <dbReference type="SAM" id="SignalP"/>
    </source>
</evidence>
<evidence type="ECO:0000313" key="3">
    <source>
        <dbReference type="EMBL" id="TMR07970.1"/>
    </source>
</evidence>
<feature type="signal peptide" evidence="2">
    <location>
        <begin position="1"/>
        <end position="27"/>
    </location>
</feature>
<proteinExistence type="predicted"/>
<keyword evidence="1" id="KW-0472">Membrane</keyword>
<dbReference type="RefSeq" id="WP_138673606.1">
    <property type="nucleotide sequence ID" value="NZ_VCKY01000331.1"/>
</dbReference>
<gene>
    <name evidence="3" type="ORF">ETD86_49750</name>
</gene>
<dbReference type="EMBL" id="VCKY01000331">
    <property type="protein sequence ID" value="TMR07970.1"/>
    <property type="molecule type" value="Genomic_DNA"/>
</dbReference>
<protein>
    <recommendedName>
        <fullName evidence="5">LPXTG cell wall anchor domain-containing protein</fullName>
    </recommendedName>
</protein>
<dbReference type="NCBIfam" id="NF040672">
    <property type="entry name" value="SCO2322_fam"/>
    <property type="match status" value="1"/>
</dbReference>
<dbReference type="InterPro" id="IPR047703">
    <property type="entry name" value="SCO2322-like"/>
</dbReference>
<keyword evidence="1" id="KW-0812">Transmembrane</keyword>
<dbReference type="Proteomes" id="UP000309128">
    <property type="component" value="Unassembled WGS sequence"/>
</dbReference>
<comment type="caution">
    <text evidence="3">The sequence shown here is derived from an EMBL/GenBank/DDBJ whole genome shotgun (WGS) entry which is preliminary data.</text>
</comment>
<accession>A0A5S4EWJ4</accession>
<feature type="transmembrane region" description="Helical" evidence="1">
    <location>
        <begin position="207"/>
        <end position="227"/>
    </location>
</feature>
<keyword evidence="1" id="KW-1133">Transmembrane helix</keyword>
<reference evidence="3 4" key="1">
    <citation type="submission" date="2019-05" db="EMBL/GenBank/DDBJ databases">
        <title>Draft genome sequence of Nonomuraea turkmeniaca DSM 43926.</title>
        <authorList>
            <person name="Saricaoglu S."/>
            <person name="Isik K."/>
        </authorList>
    </citation>
    <scope>NUCLEOTIDE SEQUENCE [LARGE SCALE GENOMIC DNA]</scope>
    <source>
        <strain evidence="3 4">DSM 43926</strain>
    </source>
</reference>
<organism evidence="3 4">
    <name type="scientific">Nonomuraea turkmeniaca</name>
    <dbReference type="NCBI Taxonomy" id="103838"/>
    <lineage>
        <taxon>Bacteria</taxon>
        <taxon>Bacillati</taxon>
        <taxon>Actinomycetota</taxon>
        <taxon>Actinomycetes</taxon>
        <taxon>Streptosporangiales</taxon>
        <taxon>Streptosporangiaceae</taxon>
        <taxon>Nonomuraea</taxon>
    </lineage>
</organism>
<evidence type="ECO:0008006" key="5">
    <source>
        <dbReference type="Google" id="ProtNLM"/>
    </source>
</evidence>